<sequence>MPLIRNHRGASPEVPLYDGQRGLRRPVLHGYNKGIASFPACASEDPLLWVPLASVVLAPGEQGLVKLHDPRRPSMLHRCFSQCFGYDLQQVAVPAGSDALIYS</sequence>
<proteinExistence type="predicted"/>
<keyword evidence="4" id="KW-1185">Reference proteome</keyword>
<name>A0A085MVU7_9BILA</name>
<accession>A0A085MVU7</accession>
<evidence type="ECO:0000313" key="3">
    <source>
        <dbReference type="EMBL" id="KFD61343.1"/>
    </source>
</evidence>
<protein>
    <submittedName>
        <fullName evidence="3">Uncharacterized protein</fullName>
    </submittedName>
</protein>
<gene>
    <name evidence="1" type="ORF">M513_12054</name>
    <name evidence="2" type="ORF">M514_12054</name>
    <name evidence="3" type="ORF">M514_26476</name>
</gene>
<dbReference type="Proteomes" id="UP000030764">
    <property type="component" value="Unassembled WGS sequence"/>
</dbReference>
<dbReference type="Proteomes" id="UP000030758">
    <property type="component" value="Unassembled WGS sequence"/>
</dbReference>
<evidence type="ECO:0000313" key="4">
    <source>
        <dbReference type="Proteomes" id="UP000030764"/>
    </source>
</evidence>
<dbReference type="AlphaFoldDB" id="A0A085MVU7"/>
<reference evidence="3 4" key="1">
    <citation type="journal article" date="2014" name="Nat. Genet.">
        <title>Genome and transcriptome of the porcine whipworm Trichuris suis.</title>
        <authorList>
            <person name="Jex A.R."/>
            <person name="Nejsum P."/>
            <person name="Schwarz E.M."/>
            <person name="Hu L."/>
            <person name="Young N.D."/>
            <person name="Hall R.S."/>
            <person name="Korhonen P.K."/>
            <person name="Liao S."/>
            <person name="Thamsborg S."/>
            <person name="Xia J."/>
            <person name="Xu P."/>
            <person name="Wang S."/>
            <person name="Scheerlinck J.P."/>
            <person name="Hofmann A."/>
            <person name="Sternberg P.W."/>
            <person name="Wang J."/>
            <person name="Gasser R.B."/>
        </authorList>
    </citation>
    <scope>NUCLEOTIDE SEQUENCE [LARGE SCALE GENOMIC DNA]</scope>
    <source>
        <strain evidence="3">DCEP-RM93F</strain>
        <strain evidence="1">DCEP-RM93M</strain>
    </source>
</reference>
<evidence type="ECO:0000313" key="1">
    <source>
        <dbReference type="EMBL" id="KFD47066.1"/>
    </source>
</evidence>
<dbReference type="EMBL" id="KL367626">
    <property type="protein sequence ID" value="KFD61340.1"/>
    <property type="molecule type" value="Genomic_DNA"/>
</dbReference>
<dbReference type="EMBL" id="KL367626">
    <property type="protein sequence ID" value="KFD61343.1"/>
    <property type="molecule type" value="Genomic_DNA"/>
</dbReference>
<dbReference type="EMBL" id="KL363341">
    <property type="protein sequence ID" value="KFD47066.1"/>
    <property type="molecule type" value="Genomic_DNA"/>
</dbReference>
<evidence type="ECO:0000313" key="2">
    <source>
        <dbReference type="EMBL" id="KFD61340.1"/>
    </source>
</evidence>
<organism evidence="3">
    <name type="scientific">Trichuris suis</name>
    <name type="common">pig whipworm</name>
    <dbReference type="NCBI Taxonomy" id="68888"/>
    <lineage>
        <taxon>Eukaryota</taxon>
        <taxon>Metazoa</taxon>
        <taxon>Ecdysozoa</taxon>
        <taxon>Nematoda</taxon>
        <taxon>Enoplea</taxon>
        <taxon>Dorylaimia</taxon>
        <taxon>Trichinellida</taxon>
        <taxon>Trichuridae</taxon>
        <taxon>Trichuris</taxon>
    </lineage>
</organism>